<proteinExistence type="predicted"/>
<protein>
    <submittedName>
        <fullName evidence="1">Uncharacterized protein</fullName>
    </submittedName>
</protein>
<reference evidence="1" key="1">
    <citation type="journal article" date="2021" name="Proc. Natl. Acad. Sci. U.S.A.">
        <title>A Catalog of Tens of Thousands of Viruses from Human Metagenomes Reveals Hidden Associations with Chronic Diseases.</title>
        <authorList>
            <person name="Tisza M.J."/>
            <person name="Buck C.B."/>
        </authorList>
    </citation>
    <scope>NUCLEOTIDE SEQUENCE</scope>
    <source>
        <strain evidence="1">CtXwe21</strain>
    </source>
</reference>
<dbReference type="EMBL" id="BK015537">
    <property type="protein sequence ID" value="DAE11798.1"/>
    <property type="molecule type" value="Genomic_DNA"/>
</dbReference>
<accession>A0A8S5PXN2</accession>
<sequence>MIIQAKELINGYTVDWLFLFLQHKLKITHGKALQYLFSEK</sequence>
<evidence type="ECO:0000313" key="1">
    <source>
        <dbReference type="EMBL" id="DAE11798.1"/>
    </source>
</evidence>
<organism evidence="1">
    <name type="scientific">Myoviridae sp. ctXwe21</name>
    <dbReference type="NCBI Taxonomy" id="2825123"/>
    <lineage>
        <taxon>Viruses</taxon>
        <taxon>Duplodnaviria</taxon>
        <taxon>Heunggongvirae</taxon>
        <taxon>Uroviricota</taxon>
        <taxon>Caudoviricetes</taxon>
    </lineage>
</organism>
<name>A0A8S5PXN2_9CAUD</name>